<comment type="caution">
    <text evidence="2">The sequence shown here is derived from an EMBL/GenBank/DDBJ whole genome shotgun (WGS) entry which is preliminary data.</text>
</comment>
<protein>
    <submittedName>
        <fullName evidence="2">Uncharacterized protein</fullName>
    </submittedName>
</protein>
<dbReference type="EMBL" id="DUZY01000001">
    <property type="protein sequence ID" value="DAD18661.1"/>
    <property type="molecule type" value="Genomic_DNA"/>
</dbReference>
<reference evidence="2 3" key="1">
    <citation type="journal article" date="2020" name="Mol. Biol. Evol.">
        <title>Distinct Expression and Methylation Patterns for Genes with Different Fates following a Single Whole-Genome Duplication in Flowering Plants.</title>
        <authorList>
            <person name="Shi T."/>
            <person name="Rahmani R.S."/>
            <person name="Gugger P.F."/>
            <person name="Wang M."/>
            <person name="Li H."/>
            <person name="Zhang Y."/>
            <person name="Li Z."/>
            <person name="Wang Q."/>
            <person name="Van de Peer Y."/>
            <person name="Marchal K."/>
            <person name="Chen J."/>
        </authorList>
    </citation>
    <scope>NUCLEOTIDE SEQUENCE [LARGE SCALE GENOMIC DNA]</scope>
    <source>
        <tissue evidence="2">Leaf</tissue>
    </source>
</reference>
<organism evidence="2 3">
    <name type="scientific">Nelumbo nucifera</name>
    <name type="common">Sacred lotus</name>
    <dbReference type="NCBI Taxonomy" id="4432"/>
    <lineage>
        <taxon>Eukaryota</taxon>
        <taxon>Viridiplantae</taxon>
        <taxon>Streptophyta</taxon>
        <taxon>Embryophyta</taxon>
        <taxon>Tracheophyta</taxon>
        <taxon>Spermatophyta</taxon>
        <taxon>Magnoliopsida</taxon>
        <taxon>Proteales</taxon>
        <taxon>Nelumbonaceae</taxon>
        <taxon>Nelumbo</taxon>
    </lineage>
</organism>
<evidence type="ECO:0000256" key="1">
    <source>
        <dbReference type="SAM" id="MobiDB-lite"/>
    </source>
</evidence>
<dbReference type="AlphaFoldDB" id="A0A822XHP9"/>
<gene>
    <name evidence="2" type="ORF">HUJ06_020124</name>
</gene>
<sequence>MGFVQASPTLKKRKKKGRHQDNLGSPTAV</sequence>
<accession>A0A822XHP9</accession>
<keyword evidence="3" id="KW-1185">Reference proteome</keyword>
<evidence type="ECO:0000313" key="3">
    <source>
        <dbReference type="Proteomes" id="UP000607653"/>
    </source>
</evidence>
<dbReference type="Proteomes" id="UP000607653">
    <property type="component" value="Unassembled WGS sequence"/>
</dbReference>
<evidence type="ECO:0000313" key="2">
    <source>
        <dbReference type="EMBL" id="DAD18661.1"/>
    </source>
</evidence>
<feature type="region of interest" description="Disordered" evidence="1">
    <location>
        <begin position="1"/>
        <end position="29"/>
    </location>
</feature>
<name>A0A822XHP9_NELNU</name>
<proteinExistence type="predicted"/>